<evidence type="ECO:0000256" key="5">
    <source>
        <dbReference type="ARBA" id="ARBA00022679"/>
    </source>
</evidence>
<comment type="similarity">
    <text evidence="2 10">Belongs to the PduL family.</text>
</comment>
<protein>
    <recommendedName>
        <fullName evidence="4 10">Phosphate propanoyltransferase</fullName>
        <ecNumber evidence="3 10">2.3.1.222</ecNumber>
    </recommendedName>
</protein>
<keyword evidence="5 10" id="KW-0808">Transferase</keyword>
<dbReference type="PANTHER" id="PTHR39453:SF1">
    <property type="entry name" value="PHOSPHATE PROPANOYLTRANSFERASE"/>
    <property type="match status" value="1"/>
</dbReference>
<evidence type="ECO:0000256" key="1">
    <source>
        <dbReference type="ARBA" id="ARBA00001947"/>
    </source>
</evidence>
<evidence type="ECO:0000256" key="10">
    <source>
        <dbReference type="PIRNR" id="PIRNR010130"/>
    </source>
</evidence>
<comment type="function">
    <text evidence="10">Involved in 1,2-propanediol (1,2-PD) degradation by catalyzing the conversion of propanoyl-CoA to propanoyl-phosphate.</text>
</comment>
<accession>A0A1T5A2I7</accession>
<evidence type="ECO:0000313" key="11">
    <source>
        <dbReference type="EMBL" id="SKB29156.1"/>
    </source>
</evidence>
<dbReference type="GO" id="GO:0051144">
    <property type="term" value="P:1,2-propanediol catabolic process"/>
    <property type="evidence" value="ECO:0007669"/>
    <property type="project" value="UniProtKB-UniPathway"/>
</dbReference>
<reference evidence="12" key="1">
    <citation type="submission" date="2017-02" db="EMBL/GenBank/DDBJ databases">
        <authorList>
            <person name="Varghese N."/>
            <person name="Submissions S."/>
        </authorList>
    </citation>
    <scope>NUCLEOTIDE SEQUENCE [LARGE SCALE GENOMIC DNA]</scope>
    <source>
        <strain evidence="12">ATCC 35199</strain>
    </source>
</reference>
<organism evidence="11 12">
    <name type="scientific">Acetoanaerobium noterae</name>
    <dbReference type="NCBI Taxonomy" id="745369"/>
    <lineage>
        <taxon>Bacteria</taxon>
        <taxon>Bacillati</taxon>
        <taxon>Bacillota</taxon>
        <taxon>Clostridia</taxon>
        <taxon>Peptostreptococcales</taxon>
        <taxon>Filifactoraceae</taxon>
        <taxon>Acetoanaerobium</taxon>
    </lineage>
</organism>
<gene>
    <name evidence="11" type="ORF">SAMN02745120_0693</name>
</gene>
<evidence type="ECO:0000256" key="8">
    <source>
        <dbReference type="ARBA" id="ARBA00023315"/>
    </source>
</evidence>
<dbReference type="RefSeq" id="WP_079588645.1">
    <property type="nucleotide sequence ID" value="NZ_CP154629.1"/>
</dbReference>
<dbReference type="EMBL" id="FUYN01000001">
    <property type="protein sequence ID" value="SKB29156.1"/>
    <property type="molecule type" value="Genomic_DNA"/>
</dbReference>
<dbReference type="AlphaFoldDB" id="A0A1T5A2I7"/>
<evidence type="ECO:0000256" key="4">
    <source>
        <dbReference type="ARBA" id="ARBA00020837"/>
    </source>
</evidence>
<dbReference type="PANTHER" id="PTHR39453">
    <property type="entry name" value="PHOSPHATE PROPANOYLTRANSFERASE"/>
    <property type="match status" value="1"/>
</dbReference>
<dbReference type="NCBIfam" id="NF011652">
    <property type="entry name" value="PRK15070.1"/>
    <property type="match status" value="1"/>
</dbReference>
<keyword evidence="12" id="KW-1185">Reference proteome</keyword>
<comment type="pathway">
    <text evidence="10">Polyol metabolism; 1,2-propanediol degradation.</text>
</comment>
<sequence length="190" mass="20324">MKLPIALSNRHLHLSQEHIEILFGSGYELTPSKDLSQPGQYACEEKVDLVGPKGTLKGVRVLGPARKQTQVEVSLADARALGVKAPVRDSGDIDNSPGAKLVGPAGEVELEKGIIVASRHIHMNMEDAEKFGVKDMDIVDVETGGERAVVFKNVLVRANPSYALEMHVDLEEGNAAGVANGDLVELIKIG</sequence>
<keyword evidence="8 10" id="KW-0012">Acyltransferase</keyword>
<evidence type="ECO:0000256" key="7">
    <source>
        <dbReference type="ARBA" id="ARBA00022833"/>
    </source>
</evidence>
<proteinExistence type="inferred from homology"/>
<evidence type="ECO:0000256" key="9">
    <source>
        <dbReference type="ARBA" id="ARBA00047589"/>
    </source>
</evidence>
<comment type="cofactor">
    <cofactor evidence="1">
        <name>Zn(2+)</name>
        <dbReference type="ChEBI" id="CHEBI:29105"/>
    </cofactor>
</comment>
<dbReference type="Proteomes" id="UP000243406">
    <property type="component" value="Unassembled WGS sequence"/>
</dbReference>
<comment type="catalytic activity">
    <reaction evidence="9 10">
        <text>propanoyl-CoA + phosphate = propanoyl phosphate + CoA</text>
        <dbReference type="Rhea" id="RHEA:28046"/>
        <dbReference type="ChEBI" id="CHEBI:43474"/>
        <dbReference type="ChEBI" id="CHEBI:57287"/>
        <dbReference type="ChEBI" id="CHEBI:57392"/>
        <dbReference type="ChEBI" id="CHEBI:58933"/>
        <dbReference type="EC" id="2.3.1.222"/>
    </reaction>
</comment>
<evidence type="ECO:0000256" key="2">
    <source>
        <dbReference type="ARBA" id="ARBA00007342"/>
    </source>
</evidence>
<dbReference type="InterPro" id="IPR008300">
    <property type="entry name" value="PTAC"/>
</dbReference>
<evidence type="ECO:0000256" key="3">
    <source>
        <dbReference type="ARBA" id="ARBA00012206"/>
    </source>
</evidence>
<dbReference type="EC" id="2.3.1.222" evidence="3 10"/>
<dbReference type="OrthoDB" id="9784365at2"/>
<evidence type="ECO:0000256" key="6">
    <source>
        <dbReference type="ARBA" id="ARBA00022723"/>
    </source>
</evidence>
<keyword evidence="7" id="KW-0862">Zinc</keyword>
<dbReference type="GO" id="GO:0016747">
    <property type="term" value="F:acyltransferase activity, transferring groups other than amino-acyl groups"/>
    <property type="evidence" value="ECO:0007669"/>
    <property type="project" value="InterPro"/>
</dbReference>
<dbReference type="PIRSF" id="PIRSF010130">
    <property type="entry name" value="PduL"/>
    <property type="match status" value="1"/>
</dbReference>
<dbReference type="Pfam" id="PF06130">
    <property type="entry name" value="PTAC"/>
    <property type="match status" value="1"/>
</dbReference>
<name>A0A1T5A2I7_9FIRM</name>
<keyword evidence="6" id="KW-0479">Metal-binding</keyword>
<dbReference type="GO" id="GO:0046872">
    <property type="term" value="F:metal ion binding"/>
    <property type="evidence" value="ECO:0007669"/>
    <property type="project" value="UniProtKB-KW"/>
</dbReference>
<evidence type="ECO:0000313" key="12">
    <source>
        <dbReference type="Proteomes" id="UP000243406"/>
    </source>
</evidence>
<dbReference type="UniPathway" id="UPA00621"/>